<feature type="domain" description="Helicase ATP-binding" evidence="16">
    <location>
        <begin position="24"/>
        <end position="192"/>
    </location>
</feature>
<dbReference type="PANTHER" id="PTHR13710:SF105">
    <property type="entry name" value="ATP-DEPENDENT DNA HELICASE Q1"/>
    <property type="match status" value="1"/>
</dbReference>
<evidence type="ECO:0000256" key="2">
    <source>
        <dbReference type="ARBA" id="ARBA00005446"/>
    </source>
</evidence>
<dbReference type="Gene3D" id="3.40.50.300">
    <property type="entry name" value="P-loop containing nucleotide triphosphate hydrolases"/>
    <property type="match status" value="2"/>
</dbReference>
<evidence type="ECO:0000256" key="8">
    <source>
        <dbReference type="ARBA" id="ARBA00023125"/>
    </source>
</evidence>
<feature type="domain" description="HRDC" evidence="15">
    <location>
        <begin position="611"/>
        <end position="691"/>
    </location>
</feature>
<dbReference type="NCBIfam" id="TIGR00614">
    <property type="entry name" value="recQ_fam"/>
    <property type="match status" value="1"/>
</dbReference>
<dbReference type="SUPFAM" id="SSF52540">
    <property type="entry name" value="P-loop containing nucleoside triphosphate hydrolases"/>
    <property type="match status" value="1"/>
</dbReference>
<evidence type="ECO:0000256" key="11">
    <source>
        <dbReference type="ARBA" id="ARBA00034808"/>
    </source>
</evidence>
<comment type="cofactor">
    <cofactor evidence="1">
        <name>Mg(2+)</name>
        <dbReference type="ChEBI" id="CHEBI:18420"/>
    </cofactor>
</comment>
<keyword evidence="6 18" id="KW-0347">Helicase</keyword>
<dbReference type="GO" id="GO:0016787">
    <property type="term" value="F:hydrolase activity"/>
    <property type="evidence" value="ECO:0007669"/>
    <property type="project" value="UniProtKB-KW"/>
</dbReference>
<sequence>MDLERLLHVTFGFPAFRANQEAVCRSATEGRDVLLVMPTGAGKSLCYQLPAIARGGTALVISPLIALMDDQASKLTAAGLKVARIHSGLDREQSRQACRDYLDGTLQFLFIAPERMRVPGFPEMLAKRKPALIAIDEAHCISAWGHDFRPDYRTLGDYLPSLRPAPIIALTATATPTVQKDIVAQLQLRQPELFIHGFRRNNLHVEVVEMSKPRRSEFTVKMLSKPENRPAIVYAPSRKAADELAGMLGGKAAAYHAGLEASVRERVQRHFQSGKLEVVVATIAFGMGIDKADVRTVVHIALPASVEAYYQEIGRAGRDGQPSRTVLLHSFVDRKIHDGFLERDYPPVTDLARVAKVLTNEFEMPDVLCGKLRMSRDIFAKCVEKLVGQGAAQIDMAGNVRYSPASPEPAAWMTGYARQVEFRQSQIDRMAQFADTQQCRMSALVRHFGDTADGMKPCGYCDFCAPEMATAQTFREPDAGEERHLRAILQALASGQPKATGRLHTDLALGPDRRVFDGYLDALSRAGLVSISQDTFTNAEGTVINYKRATLTGEGREHTGGARIPLQVMLKDAETPSAGSGRAKKNGGASRSSGAKASGKAERDEAAASYSPGQKAVEAKLREWRKSEAAKTGKPSFIIFSDSVLHALVVAQPRSIGGLLTVSGIGPEKADRYGAAIVALMTGAEVPGDFGEPVKASKARPAKAKSASTLFTSAREPRAVESRPVEVGVQRKRAAEAEPAESLTAEQQALDHRLREWRKVESERLGLPQFFVLGSSALRSIVLERPRNLGQLEKIEGMGREKIEKYGVGILEVCSTQ</sequence>
<dbReference type="InterPro" id="IPR027417">
    <property type="entry name" value="P-loop_NTPase"/>
</dbReference>
<dbReference type="InterPro" id="IPR001650">
    <property type="entry name" value="Helicase_C-like"/>
</dbReference>
<evidence type="ECO:0000256" key="9">
    <source>
        <dbReference type="ARBA" id="ARBA00023235"/>
    </source>
</evidence>
<dbReference type="SUPFAM" id="SSF47819">
    <property type="entry name" value="HRDC-like"/>
    <property type="match status" value="2"/>
</dbReference>
<dbReference type="InterPro" id="IPR032284">
    <property type="entry name" value="RecQ_Zn-bd"/>
</dbReference>
<dbReference type="CDD" id="cd17920">
    <property type="entry name" value="DEXHc_RecQ"/>
    <property type="match status" value="1"/>
</dbReference>
<feature type="region of interest" description="Disordered" evidence="14">
    <location>
        <begin position="575"/>
        <end position="614"/>
    </location>
</feature>
<dbReference type="GO" id="GO:0005737">
    <property type="term" value="C:cytoplasm"/>
    <property type="evidence" value="ECO:0007669"/>
    <property type="project" value="TreeGrafter"/>
</dbReference>
<dbReference type="SMART" id="SM00487">
    <property type="entry name" value="DEXDc"/>
    <property type="match status" value="1"/>
</dbReference>
<dbReference type="GO" id="GO:0009378">
    <property type="term" value="F:four-way junction helicase activity"/>
    <property type="evidence" value="ECO:0007669"/>
    <property type="project" value="TreeGrafter"/>
</dbReference>
<dbReference type="Proteomes" id="UP000540989">
    <property type="component" value="Unassembled WGS sequence"/>
</dbReference>
<proteinExistence type="inferred from homology"/>
<keyword evidence="19" id="KW-1185">Reference proteome</keyword>
<organism evidence="18 19">
    <name type="scientific">Granulicella aggregans</name>
    <dbReference type="NCBI Taxonomy" id="474949"/>
    <lineage>
        <taxon>Bacteria</taxon>
        <taxon>Pseudomonadati</taxon>
        <taxon>Acidobacteriota</taxon>
        <taxon>Terriglobia</taxon>
        <taxon>Terriglobales</taxon>
        <taxon>Acidobacteriaceae</taxon>
        <taxon>Granulicella</taxon>
    </lineage>
</organism>
<evidence type="ECO:0000256" key="1">
    <source>
        <dbReference type="ARBA" id="ARBA00001946"/>
    </source>
</evidence>
<dbReference type="GO" id="GO:0005524">
    <property type="term" value="F:ATP binding"/>
    <property type="evidence" value="ECO:0007669"/>
    <property type="project" value="UniProtKB-KW"/>
</dbReference>
<accession>A0A7W7ZGP4</accession>
<keyword evidence="3" id="KW-0479">Metal-binding</keyword>
<dbReference type="InterPro" id="IPR044876">
    <property type="entry name" value="HRDC_dom_sf"/>
</dbReference>
<evidence type="ECO:0000259" key="16">
    <source>
        <dbReference type="PROSITE" id="PS51192"/>
    </source>
</evidence>
<evidence type="ECO:0000259" key="15">
    <source>
        <dbReference type="PROSITE" id="PS50967"/>
    </source>
</evidence>
<dbReference type="GO" id="GO:0043590">
    <property type="term" value="C:bacterial nucleoid"/>
    <property type="evidence" value="ECO:0007669"/>
    <property type="project" value="TreeGrafter"/>
</dbReference>
<evidence type="ECO:0000259" key="17">
    <source>
        <dbReference type="PROSITE" id="PS51194"/>
    </source>
</evidence>
<dbReference type="Pfam" id="PF00270">
    <property type="entry name" value="DEAD"/>
    <property type="match status" value="1"/>
</dbReference>
<dbReference type="RefSeq" id="WP_184221058.1">
    <property type="nucleotide sequence ID" value="NZ_JACHIP010000006.1"/>
</dbReference>
<feature type="domain" description="HRDC" evidence="15">
    <location>
        <begin position="744"/>
        <end position="817"/>
    </location>
</feature>
<dbReference type="Pfam" id="PF00271">
    <property type="entry name" value="Helicase_C"/>
    <property type="match status" value="1"/>
</dbReference>
<dbReference type="InterPro" id="IPR014001">
    <property type="entry name" value="Helicase_ATP-bd"/>
</dbReference>
<dbReference type="GO" id="GO:0030894">
    <property type="term" value="C:replisome"/>
    <property type="evidence" value="ECO:0007669"/>
    <property type="project" value="TreeGrafter"/>
</dbReference>
<evidence type="ECO:0000256" key="7">
    <source>
        <dbReference type="ARBA" id="ARBA00022840"/>
    </source>
</evidence>
<evidence type="ECO:0000256" key="14">
    <source>
        <dbReference type="SAM" id="MobiDB-lite"/>
    </source>
</evidence>
<dbReference type="Pfam" id="PF16124">
    <property type="entry name" value="RecQ_Zn_bind"/>
    <property type="match status" value="1"/>
</dbReference>
<comment type="caution">
    <text evidence="18">The sequence shown here is derived from an EMBL/GenBank/DDBJ whole genome shotgun (WGS) entry which is preliminary data.</text>
</comment>
<dbReference type="PROSITE" id="PS50967">
    <property type="entry name" value="HRDC"/>
    <property type="match status" value="2"/>
</dbReference>
<name>A0A7W7ZGP4_9BACT</name>
<dbReference type="GO" id="GO:0006281">
    <property type="term" value="P:DNA repair"/>
    <property type="evidence" value="ECO:0007669"/>
    <property type="project" value="TreeGrafter"/>
</dbReference>
<dbReference type="InterPro" id="IPR011545">
    <property type="entry name" value="DEAD/DEAH_box_helicase_dom"/>
</dbReference>
<keyword evidence="9" id="KW-0413">Isomerase</keyword>
<keyword evidence="5 18" id="KW-0378">Hydrolase</keyword>
<dbReference type="Gene3D" id="1.10.150.80">
    <property type="entry name" value="HRDC domain"/>
    <property type="match status" value="2"/>
</dbReference>
<dbReference type="Pfam" id="PF00570">
    <property type="entry name" value="HRDC"/>
    <property type="match status" value="2"/>
</dbReference>
<evidence type="ECO:0000256" key="10">
    <source>
        <dbReference type="ARBA" id="ARBA00034617"/>
    </source>
</evidence>
<evidence type="ECO:0000256" key="12">
    <source>
        <dbReference type="ARBA" id="ARBA00044535"/>
    </source>
</evidence>
<evidence type="ECO:0000256" key="4">
    <source>
        <dbReference type="ARBA" id="ARBA00022741"/>
    </source>
</evidence>
<evidence type="ECO:0000313" key="18">
    <source>
        <dbReference type="EMBL" id="MBB5059481.1"/>
    </source>
</evidence>
<evidence type="ECO:0000256" key="3">
    <source>
        <dbReference type="ARBA" id="ARBA00022723"/>
    </source>
</evidence>
<dbReference type="EC" id="5.6.2.4" evidence="11"/>
<keyword evidence="4" id="KW-0547">Nucleotide-binding</keyword>
<dbReference type="EMBL" id="JACHIP010000006">
    <property type="protein sequence ID" value="MBB5059481.1"/>
    <property type="molecule type" value="Genomic_DNA"/>
</dbReference>
<protein>
    <recommendedName>
        <fullName evidence="12">ATP-dependent DNA helicase RecQ</fullName>
        <ecNumber evidence="11">5.6.2.4</ecNumber>
    </recommendedName>
    <alternativeName>
        <fullName evidence="13">DNA 3'-5' helicase RecQ</fullName>
    </alternativeName>
</protein>
<dbReference type="PROSITE" id="PS51192">
    <property type="entry name" value="HELICASE_ATP_BIND_1"/>
    <property type="match status" value="1"/>
</dbReference>
<feature type="region of interest" description="Disordered" evidence="14">
    <location>
        <begin position="722"/>
        <end position="747"/>
    </location>
</feature>
<comment type="similarity">
    <text evidence="2">Belongs to the helicase family. RecQ subfamily.</text>
</comment>
<dbReference type="FunFam" id="3.40.50.300:FF:001389">
    <property type="entry name" value="ATP-dependent DNA helicase RecQ"/>
    <property type="match status" value="1"/>
</dbReference>
<dbReference type="GO" id="GO:0043138">
    <property type="term" value="F:3'-5' DNA helicase activity"/>
    <property type="evidence" value="ECO:0007669"/>
    <property type="project" value="UniProtKB-EC"/>
</dbReference>
<dbReference type="PROSITE" id="PS51194">
    <property type="entry name" value="HELICASE_CTER"/>
    <property type="match status" value="1"/>
</dbReference>
<dbReference type="GO" id="GO:0046872">
    <property type="term" value="F:metal ion binding"/>
    <property type="evidence" value="ECO:0007669"/>
    <property type="project" value="UniProtKB-KW"/>
</dbReference>
<evidence type="ECO:0000313" key="19">
    <source>
        <dbReference type="Proteomes" id="UP000540989"/>
    </source>
</evidence>
<evidence type="ECO:0000256" key="13">
    <source>
        <dbReference type="ARBA" id="ARBA00044550"/>
    </source>
</evidence>
<keyword evidence="8" id="KW-0238">DNA-binding</keyword>
<dbReference type="InterPro" id="IPR002121">
    <property type="entry name" value="HRDC_dom"/>
</dbReference>
<dbReference type="InterPro" id="IPR010997">
    <property type="entry name" value="HRDC-like_sf"/>
</dbReference>
<reference evidence="18 19" key="1">
    <citation type="submission" date="2020-08" db="EMBL/GenBank/DDBJ databases">
        <title>Genomic Encyclopedia of Type Strains, Phase IV (KMG-V): Genome sequencing to study the core and pangenomes of soil and plant-associated prokaryotes.</title>
        <authorList>
            <person name="Whitman W."/>
        </authorList>
    </citation>
    <scope>NUCLEOTIDE SEQUENCE [LARGE SCALE GENOMIC DNA]</scope>
    <source>
        <strain evidence="18 19">M8UP14</strain>
    </source>
</reference>
<keyword evidence="7" id="KW-0067">ATP-binding</keyword>
<dbReference type="GO" id="GO:0003677">
    <property type="term" value="F:DNA binding"/>
    <property type="evidence" value="ECO:0007669"/>
    <property type="project" value="UniProtKB-KW"/>
</dbReference>
<evidence type="ECO:0000256" key="5">
    <source>
        <dbReference type="ARBA" id="ARBA00022801"/>
    </source>
</evidence>
<feature type="compositionally biased region" description="Low complexity" evidence="14">
    <location>
        <begin position="586"/>
        <end position="598"/>
    </location>
</feature>
<comment type="catalytic activity">
    <reaction evidence="10">
        <text>Couples ATP hydrolysis with the unwinding of duplex DNA by translocating in the 3'-5' direction.</text>
        <dbReference type="EC" id="5.6.2.4"/>
    </reaction>
</comment>
<dbReference type="PANTHER" id="PTHR13710">
    <property type="entry name" value="DNA HELICASE RECQ FAMILY MEMBER"/>
    <property type="match status" value="1"/>
</dbReference>
<dbReference type="InterPro" id="IPR004589">
    <property type="entry name" value="DNA_helicase_ATP-dep_RecQ"/>
</dbReference>
<evidence type="ECO:0000256" key="6">
    <source>
        <dbReference type="ARBA" id="ARBA00022806"/>
    </source>
</evidence>
<feature type="domain" description="Helicase C-terminal" evidence="17">
    <location>
        <begin position="218"/>
        <end position="352"/>
    </location>
</feature>
<dbReference type="AlphaFoldDB" id="A0A7W7ZGP4"/>
<gene>
    <name evidence="18" type="ORF">HDF16_004207</name>
</gene>
<dbReference type="SMART" id="SM00341">
    <property type="entry name" value="HRDC"/>
    <property type="match status" value="2"/>
</dbReference>
<dbReference type="GO" id="GO:0006310">
    <property type="term" value="P:DNA recombination"/>
    <property type="evidence" value="ECO:0007669"/>
    <property type="project" value="InterPro"/>
</dbReference>
<dbReference type="SMART" id="SM00490">
    <property type="entry name" value="HELICc"/>
    <property type="match status" value="1"/>
</dbReference>